<organism evidence="2 3">
    <name type="scientific">Paspalum vaginatum</name>
    <name type="common">seashore paspalum</name>
    <dbReference type="NCBI Taxonomy" id="158149"/>
    <lineage>
        <taxon>Eukaryota</taxon>
        <taxon>Viridiplantae</taxon>
        <taxon>Streptophyta</taxon>
        <taxon>Embryophyta</taxon>
        <taxon>Tracheophyta</taxon>
        <taxon>Spermatophyta</taxon>
        <taxon>Magnoliopsida</taxon>
        <taxon>Liliopsida</taxon>
        <taxon>Poales</taxon>
        <taxon>Poaceae</taxon>
        <taxon>PACMAD clade</taxon>
        <taxon>Panicoideae</taxon>
        <taxon>Andropogonodae</taxon>
        <taxon>Paspaleae</taxon>
        <taxon>Paspalinae</taxon>
        <taxon>Paspalum</taxon>
    </lineage>
</organism>
<accession>A0A9W7X6X6</accession>
<protein>
    <submittedName>
        <fullName evidence="2">Uncharacterized protein</fullName>
    </submittedName>
</protein>
<dbReference type="OrthoDB" id="720882at2759"/>
<feature type="region of interest" description="Disordered" evidence="1">
    <location>
        <begin position="80"/>
        <end position="147"/>
    </location>
</feature>
<evidence type="ECO:0000256" key="1">
    <source>
        <dbReference type="SAM" id="MobiDB-lite"/>
    </source>
</evidence>
<sequence length="147" mass="16528">MKICSAFDWETYKEIVNSSNVRCFEVVAELQTMLDFVRVEKEAVEPMMKLGEEGGEVKGHMTFDMCDNFDRAVVSDRIDGASFNEMEKDDDGDISLGSDEEEDEADEEEEDDHEGEEEDDDEEDEEEEEVSGEEDDGGGADVVEGET</sequence>
<dbReference type="AlphaFoldDB" id="A0A9W7X6X6"/>
<feature type="compositionally biased region" description="Acidic residues" evidence="1">
    <location>
        <begin position="87"/>
        <end position="147"/>
    </location>
</feature>
<dbReference type="Proteomes" id="UP001164776">
    <property type="component" value="Unassembled WGS sequence"/>
</dbReference>
<name>A0A9W7X6X6_9POAL</name>
<reference evidence="2 3" key="1">
    <citation type="submission" date="2022-10" db="EMBL/GenBank/DDBJ databases">
        <title>WGS assembly of Paspalum vaginatum 540-79.</title>
        <authorList>
            <person name="Sun G."/>
            <person name="Wase N."/>
            <person name="Shu S."/>
            <person name="Jenkins J."/>
            <person name="Zhou B."/>
            <person name="Torres-Rodriguez J."/>
            <person name="Chen C."/>
            <person name="Sandor L."/>
            <person name="Plott C."/>
            <person name="Yoshinga Y."/>
            <person name="Daum C."/>
            <person name="Qi P."/>
            <person name="Barry K."/>
            <person name="Lipzen A."/>
            <person name="Berry L."/>
            <person name="Pedersen C."/>
            <person name="Gottilla T."/>
            <person name="Foltz A."/>
            <person name="Yu H."/>
            <person name="O'Malley R."/>
            <person name="Zhang C."/>
            <person name="Devos K."/>
            <person name="Sigmon B."/>
            <person name="Yu B."/>
            <person name="Obata T."/>
            <person name="Schmutz J."/>
            <person name="Schnable J."/>
        </authorList>
    </citation>
    <scope>NUCLEOTIDE SEQUENCE [LARGE SCALE GENOMIC DNA]</scope>
    <source>
        <strain evidence="3">cv. 540-79</strain>
    </source>
</reference>
<proteinExistence type="predicted"/>
<evidence type="ECO:0000313" key="2">
    <source>
        <dbReference type="EMBL" id="KAJ1253625.1"/>
    </source>
</evidence>
<evidence type="ECO:0000313" key="3">
    <source>
        <dbReference type="Proteomes" id="UP001164776"/>
    </source>
</evidence>
<dbReference type="EMBL" id="MU630886">
    <property type="protein sequence ID" value="KAJ1253625.1"/>
    <property type="molecule type" value="Genomic_DNA"/>
</dbReference>
<gene>
    <name evidence="2" type="ORF">BS78_K220600</name>
</gene>
<keyword evidence="3" id="KW-1185">Reference proteome</keyword>
<comment type="caution">
    <text evidence="2">The sequence shown here is derived from an EMBL/GenBank/DDBJ whole genome shotgun (WGS) entry which is preliminary data.</text>
</comment>